<gene>
    <name evidence="3" type="ORF">QWY31_03660</name>
</gene>
<name>A0ABT8F2D4_9BACT</name>
<sequence length="255" mass="28796">MKLYYRELGEGTPLIILHGLFGSSDNWLSVGKVLAEAYKVYMLDQRNHGQSPHSEEHSYEAMAEDLKEFIETHGIEKPIVLGHSMGGKTAMTFAVKYPDLLDKLIVVDIAPRGYPVHHDVILEGLFSINLNALESRQEADQQLARFVPDLGTRQFLLKNLTRNSEGQFEWRINLKVINDTIQIIGKGMDKGLSKALPTLFIRGLKSHYIKDEDFDLIYQLFPGAQIESVANAGHWVHAEKPQEIIDIVRGFLGKS</sequence>
<dbReference type="Pfam" id="PF00561">
    <property type="entry name" value="Abhydrolase_1"/>
    <property type="match status" value="1"/>
</dbReference>
<evidence type="ECO:0000256" key="1">
    <source>
        <dbReference type="ARBA" id="ARBA00022801"/>
    </source>
</evidence>
<feature type="domain" description="AB hydrolase-1" evidence="2">
    <location>
        <begin position="13"/>
        <end position="117"/>
    </location>
</feature>
<comment type="caution">
    <text evidence="3">The sequence shown here is derived from an EMBL/GenBank/DDBJ whole genome shotgun (WGS) entry which is preliminary data.</text>
</comment>
<proteinExistence type="predicted"/>
<reference evidence="3" key="1">
    <citation type="submission" date="2023-06" db="EMBL/GenBank/DDBJ databases">
        <title>Cytophagales bacterium Strain LB-30, isolated from soil.</title>
        <authorList>
            <person name="Liu B."/>
        </authorList>
    </citation>
    <scope>NUCLEOTIDE SEQUENCE</scope>
    <source>
        <strain evidence="3">LB-30</strain>
    </source>
</reference>
<keyword evidence="4" id="KW-1185">Reference proteome</keyword>
<dbReference type="PANTHER" id="PTHR46118:SF4">
    <property type="entry name" value="PROTEIN ABHD11"/>
    <property type="match status" value="1"/>
</dbReference>
<dbReference type="Proteomes" id="UP001168552">
    <property type="component" value="Unassembled WGS sequence"/>
</dbReference>
<accession>A0ABT8F2D4</accession>
<dbReference type="PANTHER" id="PTHR46118">
    <property type="entry name" value="PROTEIN ABHD11"/>
    <property type="match status" value="1"/>
</dbReference>
<organism evidence="3 4">
    <name type="scientific">Shiella aurantiaca</name>
    <dbReference type="NCBI Taxonomy" id="3058365"/>
    <lineage>
        <taxon>Bacteria</taxon>
        <taxon>Pseudomonadati</taxon>
        <taxon>Bacteroidota</taxon>
        <taxon>Cytophagia</taxon>
        <taxon>Cytophagales</taxon>
        <taxon>Shiellaceae</taxon>
        <taxon>Shiella</taxon>
    </lineage>
</organism>
<dbReference type="PRINTS" id="PR00111">
    <property type="entry name" value="ABHYDROLASE"/>
</dbReference>
<evidence type="ECO:0000313" key="3">
    <source>
        <dbReference type="EMBL" id="MDN4164582.1"/>
    </source>
</evidence>
<dbReference type="RefSeq" id="WP_320003110.1">
    <property type="nucleotide sequence ID" value="NZ_JAUHJS010000002.1"/>
</dbReference>
<dbReference type="SUPFAM" id="SSF53474">
    <property type="entry name" value="alpha/beta-Hydrolases"/>
    <property type="match status" value="1"/>
</dbReference>
<dbReference type="InterPro" id="IPR029058">
    <property type="entry name" value="AB_hydrolase_fold"/>
</dbReference>
<dbReference type="Gene3D" id="3.40.50.1820">
    <property type="entry name" value="alpha/beta hydrolase"/>
    <property type="match status" value="1"/>
</dbReference>
<dbReference type="InterPro" id="IPR000073">
    <property type="entry name" value="AB_hydrolase_1"/>
</dbReference>
<evidence type="ECO:0000259" key="2">
    <source>
        <dbReference type="Pfam" id="PF00561"/>
    </source>
</evidence>
<evidence type="ECO:0000313" key="4">
    <source>
        <dbReference type="Proteomes" id="UP001168552"/>
    </source>
</evidence>
<dbReference type="EMBL" id="JAUHJS010000002">
    <property type="protein sequence ID" value="MDN4164582.1"/>
    <property type="molecule type" value="Genomic_DNA"/>
</dbReference>
<protein>
    <submittedName>
        <fullName evidence="3">Alpha/beta fold hydrolase</fullName>
    </submittedName>
</protein>
<dbReference type="GO" id="GO:0016787">
    <property type="term" value="F:hydrolase activity"/>
    <property type="evidence" value="ECO:0007669"/>
    <property type="project" value="UniProtKB-KW"/>
</dbReference>
<keyword evidence="1 3" id="KW-0378">Hydrolase</keyword>